<organism evidence="1 2">
    <name type="scientific">Phytophthora infestans (strain T30-4)</name>
    <name type="common">Potato late blight agent</name>
    <dbReference type="NCBI Taxonomy" id="403677"/>
    <lineage>
        <taxon>Eukaryota</taxon>
        <taxon>Sar</taxon>
        <taxon>Stramenopiles</taxon>
        <taxon>Oomycota</taxon>
        <taxon>Peronosporomycetes</taxon>
        <taxon>Peronosporales</taxon>
        <taxon>Peronosporaceae</taxon>
        <taxon>Phytophthora</taxon>
    </lineage>
</organism>
<dbReference type="KEGG" id="pif:PITG_22806"/>
<dbReference type="AlphaFoldDB" id="D0N5F0"/>
<dbReference type="Proteomes" id="UP000006643">
    <property type="component" value="Unassembled WGS sequence"/>
</dbReference>
<gene>
    <name evidence="1" type="ORF">PITG_22806</name>
</gene>
<dbReference type="InParanoid" id="D0N5F0"/>
<accession>D0N5F0</accession>
<keyword evidence="2" id="KW-1185">Reference proteome</keyword>
<reference evidence="2" key="1">
    <citation type="journal article" date="2009" name="Nature">
        <title>Genome sequence and analysis of the Irish potato famine pathogen Phytophthora infestans.</title>
        <authorList>
            <consortium name="The Broad Institute Genome Sequencing Platform"/>
            <person name="Haas B.J."/>
            <person name="Kamoun S."/>
            <person name="Zody M.C."/>
            <person name="Jiang R.H."/>
            <person name="Handsaker R.E."/>
            <person name="Cano L.M."/>
            <person name="Grabherr M."/>
            <person name="Kodira C.D."/>
            <person name="Raffaele S."/>
            <person name="Torto-Alalibo T."/>
            <person name="Bozkurt T.O."/>
            <person name="Ah-Fong A.M."/>
            <person name="Alvarado L."/>
            <person name="Anderson V.L."/>
            <person name="Armstrong M.R."/>
            <person name="Avrova A."/>
            <person name="Baxter L."/>
            <person name="Beynon J."/>
            <person name="Boevink P.C."/>
            <person name="Bollmann S.R."/>
            <person name="Bos J.I."/>
            <person name="Bulone V."/>
            <person name="Cai G."/>
            <person name="Cakir C."/>
            <person name="Carrington J.C."/>
            <person name="Chawner M."/>
            <person name="Conti L."/>
            <person name="Costanzo S."/>
            <person name="Ewan R."/>
            <person name="Fahlgren N."/>
            <person name="Fischbach M.A."/>
            <person name="Fugelstad J."/>
            <person name="Gilroy E.M."/>
            <person name="Gnerre S."/>
            <person name="Green P.J."/>
            <person name="Grenville-Briggs L.J."/>
            <person name="Griffith J."/>
            <person name="Grunwald N.J."/>
            <person name="Horn K."/>
            <person name="Horner N.R."/>
            <person name="Hu C.H."/>
            <person name="Huitema E."/>
            <person name="Jeong D.H."/>
            <person name="Jones A.M."/>
            <person name="Jones J.D."/>
            <person name="Jones R.W."/>
            <person name="Karlsson E.K."/>
            <person name="Kunjeti S.G."/>
            <person name="Lamour K."/>
            <person name="Liu Z."/>
            <person name="Ma L."/>
            <person name="Maclean D."/>
            <person name="Chibucos M.C."/>
            <person name="McDonald H."/>
            <person name="McWalters J."/>
            <person name="Meijer H.J."/>
            <person name="Morgan W."/>
            <person name="Morris P.F."/>
            <person name="Munro C.A."/>
            <person name="O'Neill K."/>
            <person name="Ospina-Giraldo M."/>
            <person name="Pinzon A."/>
            <person name="Pritchard L."/>
            <person name="Ramsahoye B."/>
            <person name="Ren Q."/>
            <person name="Restrepo S."/>
            <person name="Roy S."/>
            <person name="Sadanandom A."/>
            <person name="Savidor A."/>
            <person name="Schornack S."/>
            <person name="Schwartz D.C."/>
            <person name="Schumann U.D."/>
            <person name="Schwessinger B."/>
            <person name="Seyer L."/>
            <person name="Sharpe T."/>
            <person name="Silvar C."/>
            <person name="Song J."/>
            <person name="Studholme D.J."/>
            <person name="Sykes S."/>
            <person name="Thines M."/>
            <person name="van de Vondervoort P.J."/>
            <person name="Phuntumart V."/>
            <person name="Wawra S."/>
            <person name="Weide R."/>
            <person name="Win J."/>
            <person name="Young C."/>
            <person name="Zhou S."/>
            <person name="Fry W."/>
            <person name="Meyers B.C."/>
            <person name="van West P."/>
            <person name="Ristaino J."/>
            <person name="Govers F."/>
            <person name="Birch P.R."/>
            <person name="Whisson S.C."/>
            <person name="Judelson H.S."/>
            <person name="Nusbaum C."/>
        </authorList>
    </citation>
    <scope>NUCLEOTIDE SEQUENCE [LARGE SCALE GENOMIC DNA]</scope>
    <source>
        <strain evidence="2">T30-4</strain>
    </source>
</reference>
<feature type="non-terminal residue" evidence="1">
    <location>
        <position position="1"/>
    </location>
</feature>
<evidence type="ECO:0000313" key="2">
    <source>
        <dbReference type="Proteomes" id="UP000006643"/>
    </source>
</evidence>
<evidence type="ECO:0000313" key="1">
    <source>
        <dbReference type="EMBL" id="EEY70108.1"/>
    </source>
</evidence>
<name>D0N5F0_PHYIT</name>
<dbReference type="EMBL" id="DS028125">
    <property type="protein sequence ID" value="EEY70108.1"/>
    <property type="molecule type" value="Genomic_DNA"/>
</dbReference>
<dbReference type="GeneID" id="9472020"/>
<protein>
    <submittedName>
        <fullName evidence="1">Uncharacterized protein</fullName>
    </submittedName>
</protein>
<dbReference type="RefSeq" id="XP_002998755.1">
    <property type="nucleotide sequence ID" value="XM_002998709.1"/>
</dbReference>
<dbReference type="VEuPathDB" id="FungiDB:PITG_22806"/>
<proteinExistence type="predicted"/>
<sequence length="56" mass="5693">SNPTAGPSAGAVHAPLGAVKPLYGQGSRVTEHNGPDQLVERQDVAAAACERPVPTF</sequence>